<name>A0ABX7XE93_9FLAO</name>
<keyword evidence="9" id="KW-1185">Reference proteome</keyword>
<dbReference type="PANTHER" id="PTHR40077:SF1">
    <property type="entry name" value="MEMBRANE PROTEIN"/>
    <property type="match status" value="1"/>
</dbReference>
<feature type="domain" description="DUF3817" evidence="7">
    <location>
        <begin position="2"/>
        <end position="88"/>
    </location>
</feature>
<protein>
    <submittedName>
        <fullName evidence="8">DUF3817 domain-containing protein</fullName>
    </submittedName>
</protein>
<reference evidence="8 9" key="1">
    <citation type="journal article" date="2021" name="Int. J. Syst. Evol. Microbiol.">
        <title>Faecalibacter bovis sp. nov., isolated from cow faeces.</title>
        <authorList>
            <person name="Li F."/>
            <person name="Zhao W."/>
            <person name="Hong Q."/>
            <person name="Shao Q."/>
            <person name="Song J."/>
            <person name="Yang S."/>
        </authorList>
    </citation>
    <scope>NUCLEOTIDE SEQUENCE [LARGE SCALE GENOMIC DNA]</scope>
    <source>
        <strain evidence="8 9">ZY171143</strain>
    </source>
</reference>
<dbReference type="PANTHER" id="PTHR40077">
    <property type="entry name" value="MEMBRANE PROTEIN-RELATED"/>
    <property type="match status" value="1"/>
</dbReference>
<evidence type="ECO:0000256" key="2">
    <source>
        <dbReference type="ARBA" id="ARBA00022475"/>
    </source>
</evidence>
<gene>
    <name evidence="8" type="ORF">J9309_02365</name>
</gene>
<keyword evidence="4 6" id="KW-1133">Transmembrane helix</keyword>
<evidence type="ECO:0000256" key="4">
    <source>
        <dbReference type="ARBA" id="ARBA00022989"/>
    </source>
</evidence>
<organism evidence="8 9">
    <name type="scientific">Faecalibacter bovis</name>
    <dbReference type="NCBI Taxonomy" id="2898187"/>
    <lineage>
        <taxon>Bacteria</taxon>
        <taxon>Pseudomonadati</taxon>
        <taxon>Bacteroidota</taxon>
        <taxon>Flavobacteriia</taxon>
        <taxon>Flavobacteriales</taxon>
        <taxon>Weeksellaceae</taxon>
        <taxon>Faecalibacter</taxon>
    </lineage>
</organism>
<keyword evidence="3 6" id="KW-0812">Transmembrane</keyword>
<feature type="transmembrane region" description="Helical" evidence="6">
    <location>
        <begin position="63"/>
        <end position="84"/>
    </location>
</feature>
<dbReference type="RefSeq" id="WP_230476844.1">
    <property type="nucleotide sequence ID" value="NZ_CP072842.1"/>
</dbReference>
<dbReference type="NCBIfam" id="TIGR03954">
    <property type="entry name" value="integ_memb_HG"/>
    <property type="match status" value="1"/>
</dbReference>
<comment type="subcellular location">
    <subcellularLocation>
        <location evidence="1">Cell membrane</location>
        <topology evidence="1">Multi-pass membrane protein</topology>
    </subcellularLocation>
</comment>
<sequence length="97" mass="11420">MLKFFKITGYLEALSAIALFFFAMPMKYIFDDPIWVTHIGRIHGGLFILYMVLVYILKEKYNWSWKIFAIFFVASIIPGGTIWADKRLIEGKKYNNN</sequence>
<evidence type="ECO:0000256" key="5">
    <source>
        <dbReference type="ARBA" id="ARBA00023136"/>
    </source>
</evidence>
<keyword evidence="5 6" id="KW-0472">Membrane</keyword>
<proteinExistence type="predicted"/>
<dbReference type="EMBL" id="CP072842">
    <property type="protein sequence ID" value="QTV06202.1"/>
    <property type="molecule type" value="Genomic_DNA"/>
</dbReference>
<feature type="transmembrane region" description="Helical" evidence="6">
    <location>
        <begin position="35"/>
        <end position="56"/>
    </location>
</feature>
<keyword evidence="2" id="KW-1003">Cell membrane</keyword>
<accession>A0ABX7XE93</accession>
<evidence type="ECO:0000256" key="1">
    <source>
        <dbReference type="ARBA" id="ARBA00004651"/>
    </source>
</evidence>
<evidence type="ECO:0000313" key="9">
    <source>
        <dbReference type="Proteomes" id="UP000672011"/>
    </source>
</evidence>
<dbReference type="Proteomes" id="UP000672011">
    <property type="component" value="Chromosome"/>
</dbReference>
<feature type="transmembrane region" description="Helical" evidence="6">
    <location>
        <begin position="7"/>
        <end position="29"/>
    </location>
</feature>
<reference evidence="9" key="2">
    <citation type="submission" date="2021-04" db="EMBL/GenBank/DDBJ databases">
        <title>Taxonomy of Flavobacteriaceae bacterium ZY171143.</title>
        <authorList>
            <person name="Li F."/>
        </authorList>
    </citation>
    <scope>NUCLEOTIDE SEQUENCE [LARGE SCALE GENOMIC DNA]</scope>
    <source>
        <strain evidence="9">ZY171143</strain>
    </source>
</reference>
<evidence type="ECO:0000256" key="6">
    <source>
        <dbReference type="SAM" id="Phobius"/>
    </source>
</evidence>
<evidence type="ECO:0000313" key="8">
    <source>
        <dbReference type="EMBL" id="QTV06202.1"/>
    </source>
</evidence>
<dbReference type="Pfam" id="PF12823">
    <property type="entry name" value="DUF3817"/>
    <property type="match status" value="1"/>
</dbReference>
<evidence type="ECO:0000259" key="7">
    <source>
        <dbReference type="Pfam" id="PF12823"/>
    </source>
</evidence>
<dbReference type="InterPro" id="IPR023845">
    <property type="entry name" value="DUF3817_TM"/>
</dbReference>
<evidence type="ECO:0000256" key="3">
    <source>
        <dbReference type="ARBA" id="ARBA00022692"/>
    </source>
</evidence>